<organism evidence="2">
    <name type="scientific">Anguilla anguilla</name>
    <name type="common">European freshwater eel</name>
    <name type="synonym">Muraena anguilla</name>
    <dbReference type="NCBI Taxonomy" id="7936"/>
    <lineage>
        <taxon>Eukaryota</taxon>
        <taxon>Metazoa</taxon>
        <taxon>Chordata</taxon>
        <taxon>Craniata</taxon>
        <taxon>Vertebrata</taxon>
        <taxon>Euteleostomi</taxon>
        <taxon>Actinopterygii</taxon>
        <taxon>Neopterygii</taxon>
        <taxon>Teleostei</taxon>
        <taxon>Anguilliformes</taxon>
        <taxon>Anguillidae</taxon>
        <taxon>Anguilla</taxon>
    </lineage>
</organism>
<feature type="compositionally biased region" description="Polar residues" evidence="1">
    <location>
        <begin position="1"/>
        <end position="21"/>
    </location>
</feature>
<evidence type="ECO:0000256" key="1">
    <source>
        <dbReference type="SAM" id="MobiDB-lite"/>
    </source>
</evidence>
<proteinExistence type="predicted"/>
<feature type="compositionally biased region" description="Basic residues" evidence="1">
    <location>
        <begin position="22"/>
        <end position="32"/>
    </location>
</feature>
<reference evidence="2" key="2">
    <citation type="journal article" date="2015" name="Fish Shellfish Immunol.">
        <title>Early steps in the European eel (Anguilla anguilla)-Vibrio vulnificus interaction in the gills: Role of the RtxA13 toxin.</title>
        <authorList>
            <person name="Callol A."/>
            <person name="Pajuelo D."/>
            <person name="Ebbesson L."/>
            <person name="Teles M."/>
            <person name="MacKenzie S."/>
            <person name="Amaro C."/>
        </authorList>
    </citation>
    <scope>NUCLEOTIDE SEQUENCE</scope>
</reference>
<feature type="region of interest" description="Disordered" evidence="1">
    <location>
        <begin position="1"/>
        <end position="50"/>
    </location>
</feature>
<evidence type="ECO:0000313" key="2">
    <source>
        <dbReference type="EMBL" id="JAH96259.1"/>
    </source>
</evidence>
<protein>
    <submittedName>
        <fullName evidence="2">Uncharacterized protein</fullName>
    </submittedName>
</protein>
<dbReference type="AlphaFoldDB" id="A0A0E9X121"/>
<sequence>MGKMPSSTSSTDRLTVEFNWSSHKRKIKKKKKHEDSTPSKEVMSHNIIRK</sequence>
<reference evidence="2" key="1">
    <citation type="submission" date="2014-11" db="EMBL/GenBank/DDBJ databases">
        <authorList>
            <person name="Amaro Gonzalez C."/>
        </authorList>
    </citation>
    <scope>NUCLEOTIDE SEQUENCE</scope>
</reference>
<accession>A0A0E9X121</accession>
<name>A0A0E9X121_ANGAN</name>
<dbReference type="EMBL" id="GBXM01012318">
    <property type="protein sequence ID" value="JAH96259.1"/>
    <property type="molecule type" value="Transcribed_RNA"/>
</dbReference>